<organism evidence="1 2">
    <name type="scientific">Planomonospora corallina</name>
    <dbReference type="NCBI Taxonomy" id="1806052"/>
    <lineage>
        <taxon>Bacteria</taxon>
        <taxon>Bacillati</taxon>
        <taxon>Actinomycetota</taxon>
        <taxon>Actinomycetes</taxon>
        <taxon>Streptosporangiales</taxon>
        <taxon>Streptosporangiaceae</taxon>
        <taxon>Planomonospora</taxon>
    </lineage>
</organism>
<evidence type="ECO:0000313" key="1">
    <source>
        <dbReference type="EMBL" id="MFC4062276.1"/>
    </source>
</evidence>
<dbReference type="RefSeq" id="WP_377293248.1">
    <property type="nucleotide sequence ID" value="NZ_JBHSBM010000042.1"/>
</dbReference>
<gene>
    <name evidence="1" type="ORF">ACFOWE_28575</name>
</gene>
<protein>
    <submittedName>
        <fullName evidence="1">Uncharacterized protein</fullName>
    </submittedName>
</protein>
<comment type="caution">
    <text evidence="1">The sequence shown here is derived from an EMBL/GenBank/DDBJ whole genome shotgun (WGS) entry which is preliminary data.</text>
</comment>
<dbReference type="EMBL" id="JBHSBM010000042">
    <property type="protein sequence ID" value="MFC4062276.1"/>
    <property type="molecule type" value="Genomic_DNA"/>
</dbReference>
<accession>A0ABV8IGI1</accession>
<name>A0ABV8IGI1_9ACTN</name>
<keyword evidence="2" id="KW-1185">Reference proteome</keyword>
<dbReference type="Proteomes" id="UP001595850">
    <property type="component" value="Unassembled WGS sequence"/>
</dbReference>
<proteinExistence type="predicted"/>
<sequence length="91" mass="10518">MQREDLLVRTLAELVVDLAWFFESCDGSVLDLDDAVEQQEWIGHKLAGLPGEDRRRLAELVRERARTETDPAFREFLEVFPEALELEDEGD</sequence>
<reference evidence="2" key="1">
    <citation type="journal article" date="2019" name="Int. J. Syst. Evol. Microbiol.">
        <title>The Global Catalogue of Microorganisms (GCM) 10K type strain sequencing project: providing services to taxonomists for standard genome sequencing and annotation.</title>
        <authorList>
            <consortium name="The Broad Institute Genomics Platform"/>
            <consortium name="The Broad Institute Genome Sequencing Center for Infectious Disease"/>
            <person name="Wu L."/>
            <person name="Ma J."/>
        </authorList>
    </citation>
    <scope>NUCLEOTIDE SEQUENCE [LARGE SCALE GENOMIC DNA]</scope>
    <source>
        <strain evidence="2">TBRC 4489</strain>
    </source>
</reference>
<evidence type="ECO:0000313" key="2">
    <source>
        <dbReference type="Proteomes" id="UP001595850"/>
    </source>
</evidence>